<dbReference type="SMART" id="SM00382">
    <property type="entry name" value="AAA"/>
    <property type="match status" value="2"/>
</dbReference>
<dbReference type="NCBIfam" id="NF009945">
    <property type="entry name" value="PRK13409.1"/>
    <property type="match status" value="1"/>
</dbReference>
<sequence>MAERLTRIAIVSEDKCKPKKCRQECKKSCPVVKTGKLCIEVTSASRLAFISEELCIGCGICVKKCPFDAIEIINLPKDLEKDTTHRYGPNTFKLHRLPVPRPGQVLGLVGTNGIGKSTALKVLAGKLKPNLGRFKNPPDWQEILTYFRGSELQNYFTRILEDNLKAIIKPQYVDHIPKAVQGNVGQVLDQKDERGVKAELCVDLELNRVIDRNVGDLSGGELQRFAIAVVAVQNAEIFMFDEPSSYLDVKQRLKAAQVIRSLLRPNSYVIVVEHDLSVLDYLSDFICCLYGKPGAYGVVTLPFSVREGINIFLAGFVPTENLRFRDESLTFKIAEIQESAEEIETYQRYKYPTMSKTQGNFKLTVAEGEFTDSQIVVMLGENGTGKTTFIRMLAGLLKPDTVEGTEIEIPEFNVSYKPQKISPKFQHSVRHLLHQKIRDSYTHPQFVSDVMKPLQIEQLMDQEVINLSGGELQRVAICLCLGKPADIYLIDEPSAYLDSEQRIVASKVIKRFILHAKKTAFIVEHDFIMATYLADKVIVYEGRPSIDCIANAPQSLVSGMNKFLSHLDITLQVPTTTLMTKVKDLENSSWELPAHIFLKLATPYVL</sequence>
<feature type="domain" description="ABC transporter" evidence="3">
    <location>
        <begin position="343"/>
        <end position="567"/>
    </location>
</feature>
<dbReference type="InterPro" id="IPR017900">
    <property type="entry name" value="4Fe4S_Fe_S_CS"/>
</dbReference>
<dbReference type="Proteomes" id="UP000729402">
    <property type="component" value="Unassembled WGS sequence"/>
</dbReference>
<evidence type="ECO:0000313" key="5">
    <source>
        <dbReference type="EMBL" id="KAG8090694.1"/>
    </source>
</evidence>
<reference evidence="5" key="1">
    <citation type="journal article" date="2021" name="bioRxiv">
        <title>Whole Genome Assembly and Annotation of Northern Wild Rice, Zizania palustris L., Supports a Whole Genome Duplication in the Zizania Genus.</title>
        <authorList>
            <person name="Haas M."/>
            <person name="Kono T."/>
            <person name="Macchietto M."/>
            <person name="Millas R."/>
            <person name="McGilp L."/>
            <person name="Shao M."/>
            <person name="Duquette J."/>
            <person name="Hirsch C.N."/>
            <person name="Kimball J."/>
        </authorList>
    </citation>
    <scope>NUCLEOTIDE SEQUENCE</scope>
    <source>
        <tissue evidence="5">Fresh leaf tissue</tissue>
    </source>
</reference>
<dbReference type="Pfam" id="PF04068">
    <property type="entry name" value="Fer4_RLI"/>
    <property type="match status" value="1"/>
</dbReference>
<evidence type="ECO:0000313" key="6">
    <source>
        <dbReference type="Proteomes" id="UP000729402"/>
    </source>
</evidence>
<evidence type="ECO:0000259" key="4">
    <source>
        <dbReference type="PROSITE" id="PS51379"/>
    </source>
</evidence>
<dbReference type="PANTHER" id="PTHR19248">
    <property type="entry name" value="ATP-BINDING TRANSPORT PROTEIN-RELATED"/>
    <property type="match status" value="1"/>
</dbReference>
<evidence type="ECO:0008006" key="7">
    <source>
        <dbReference type="Google" id="ProtNLM"/>
    </source>
</evidence>
<dbReference type="GO" id="GO:0005737">
    <property type="term" value="C:cytoplasm"/>
    <property type="evidence" value="ECO:0007669"/>
    <property type="project" value="UniProtKB-ARBA"/>
</dbReference>
<dbReference type="PROSITE" id="PS51379">
    <property type="entry name" value="4FE4S_FER_2"/>
    <property type="match status" value="1"/>
</dbReference>
<dbReference type="EMBL" id="JAAALK010000081">
    <property type="protein sequence ID" value="KAG8090694.1"/>
    <property type="molecule type" value="Genomic_DNA"/>
</dbReference>
<dbReference type="InterPro" id="IPR003593">
    <property type="entry name" value="AAA+_ATPase"/>
</dbReference>
<accession>A0A8J5WLA1</accession>
<feature type="domain" description="4Fe-4S ferredoxin-type" evidence="4">
    <location>
        <begin position="46"/>
        <end position="75"/>
    </location>
</feature>
<evidence type="ECO:0000256" key="1">
    <source>
        <dbReference type="ARBA" id="ARBA00022741"/>
    </source>
</evidence>
<dbReference type="AlphaFoldDB" id="A0A8J5WLA1"/>
<keyword evidence="6" id="KW-1185">Reference proteome</keyword>
<dbReference type="PROSITE" id="PS50893">
    <property type="entry name" value="ABC_TRANSPORTER_2"/>
    <property type="match status" value="2"/>
</dbReference>
<dbReference type="FunFam" id="3.40.50.300:FF:000144">
    <property type="entry name" value="ATP-binding cassette sub-family E member 1"/>
    <property type="match status" value="1"/>
</dbReference>
<dbReference type="PROSITE" id="PS00211">
    <property type="entry name" value="ABC_TRANSPORTER_1"/>
    <property type="match status" value="2"/>
</dbReference>
<dbReference type="InterPro" id="IPR003439">
    <property type="entry name" value="ABC_transporter-like_ATP-bd"/>
</dbReference>
<evidence type="ECO:0000256" key="2">
    <source>
        <dbReference type="ARBA" id="ARBA00022840"/>
    </source>
</evidence>
<dbReference type="InterPro" id="IPR017896">
    <property type="entry name" value="4Fe4S_Fe-S-bd"/>
</dbReference>
<feature type="domain" description="ABC transporter" evidence="3">
    <location>
        <begin position="70"/>
        <end position="315"/>
    </location>
</feature>
<protein>
    <recommendedName>
        <fullName evidence="7">ABC transporter E family member 2</fullName>
    </recommendedName>
</protein>
<dbReference type="FunFam" id="3.40.50.300:FF:000152">
    <property type="entry name" value="ATP-binding cassette, sub-family E, member 1"/>
    <property type="match status" value="1"/>
</dbReference>
<keyword evidence="1" id="KW-0547">Nucleotide-binding</keyword>
<proteinExistence type="predicted"/>
<comment type="caution">
    <text evidence="5">The sequence shown here is derived from an EMBL/GenBank/DDBJ whole genome shotgun (WGS) entry which is preliminary data.</text>
</comment>
<keyword evidence="2" id="KW-0067">ATP-binding</keyword>
<dbReference type="PROSITE" id="PS00198">
    <property type="entry name" value="4FE4S_FER_1"/>
    <property type="match status" value="1"/>
</dbReference>
<dbReference type="InterPro" id="IPR013283">
    <property type="entry name" value="RLI1"/>
</dbReference>
<dbReference type="GO" id="GO:0060255">
    <property type="term" value="P:regulation of macromolecule metabolic process"/>
    <property type="evidence" value="ECO:0007669"/>
    <property type="project" value="UniProtKB-ARBA"/>
</dbReference>
<gene>
    <name evidence="5" type="ORF">GUJ93_ZPchr0011g27347</name>
</gene>
<dbReference type="Pfam" id="PF00037">
    <property type="entry name" value="Fer4"/>
    <property type="match status" value="1"/>
</dbReference>
<name>A0A8J5WLA1_ZIZPA</name>
<reference evidence="5" key="2">
    <citation type="submission" date="2021-02" db="EMBL/GenBank/DDBJ databases">
        <authorList>
            <person name="Kimball J.A."/>
            <person name="Haas M.W."/>
            <person name="Macchietto M."/>
            <person name="Kono T."/>
            <person name="Duquette J."/>
            <person name="Shao M."/>
        </authorList>
    </citation>
    <scope>NUCLEOTIDE SEQUENCE</scope>
    <source>
        <tissue evidence="5">Fresh leaf tissue</tissue>
    </source>
</reference>
<dbReference type="Pfam" id="PF00005">
    <property type="entry name" value="ABC_tran"/>
    <property type="match status" value="2"/>
</dbReference>
<dbReference type="InterPro" id="IPR017871">
    <property type="entry name" value="ABC_transporter-like_CS"/>
</dbReference>
<evidence type="ECO:0000259" key="3">
    <source>
        <dbReference type="PROSITE" id="PS50893"/>
    </source>
</evidence>
<dbReference type="GO" id="GO:0005524">
    <property type="term" value="F:ATP binding"/>
    <property type="evidence" value="ECO:0007669"/>
    <property type="project" value="UniProtKB-KW"/>
</dbReference>
<dbReference type="InterPro" id="IPR034348">
    <property type="entry name" value="RLI_dom_1"/>
</dbReference>
<dbReference type="InterPro" id="IPR007209">
    <property type="entry name" value="RNaseL-inhib-like_metal-bd_dom"/>
</dbReference>
<organism evidence="5 6">
    <name type="scientific">Zizania palustris</name>
    <name type="common">Northern wild rice</name>
    <dbReference type="NCBI Taxonomy" id="103762"/>
    <lineage>
        <taxon>Eukaryota</taxon>
        <taxon>Viridiplantae</taxon>
        <taxon>Streptophyta</taxon>
        <taxon>Embryophyta</taxon>
        <taxon>Tracheophyta</taxon>
        <taxon>Spermatophyta</taxon>
        <taxon>Magnoliopsida</taxon>
        <taxon>Liliopsida</taxon>
        <taxon>Poales</taxon>
        <taxon>Poaceae</taxon>
        <taxon>BOP clade</taxon>
        <taxon>Oryzoideae</taxon>
        <taxon>Oryzeae</taxon>
        <taxon>Zizaniinae</taxon>
        <taxon>Zizania</taxon>
    </lineage>
</organism>
<dbReference type="GO" id="GO:0006412">
    <property type="term" value="P:translation"/>
    <property type="evidence" value="ECO:0007669"/>
    <property type="project" value="UniProtKB-ARBA"/>
</dbReference>
<dbReference type="CDD" id="cd03236">
    <property type="entry name" value="ABC_RNaseL_inhibitor_domain1"/>
    <property type="match status" value="1"/>
</dbReference>
<dbReference type="OrthoDB" id="6593433at2759"/>
<dbReference type="GO" id="GO:0016887">
    <property type="term" value="F:ATP hydrolysis activity"/>
    <property type="evidence" value="ECO:0007669"/>
    <property type="project" value="InterPro"/>
</dbReference>